<reference evidence="2 3" key="1">
    <citation type="submission" date="2019-07" db="EMBL/GenBank/DDBJ databases">
        <title>Genomic Encyclopedia of Archaeal and Bacterial Type Strains, Phase II (KMG-II): from individual species to whole genera.</title>
        <authorList>
            <person name="Goeker M."/>
        </authorList>
    </citation>
    <scope>NUCLEOTIDE SEQUENCE [LARGE SCALE GENOMIC DNA]</scope>
    <source>
        <strain evidence="2 3">ATCC BAA-252</strain>
    </source>
</reference>
<feature type="chain" id="PRO_5021793731" description="DUF1254 domain-containing protein" evidence="1">
    <location>
        <begin position="26"/>
        <end position="341"/>
    </location>
</feature>
<accession>A0A562T9D6</accession>
<gene>
    <name evidence="2" type="ORF">JM93_01142</name>
</gene>
<keyword evidence="3" id="KW-1185">Reference proteome</keyword>
<dbReference type="AlphaFoldDB" id="A0A562T9D6"/>
<evidence type="ECO:0000256" key="1">
    <source>
        <dbReference type="SAM" id="SignalP"/>
    </source>
</evidence>
<dbReference type="EMBL" id="VLLF01000002">
    <property type="protein sequence ID" value="TWI90165.1"/>
    <property type="molecule type" value="Genomic_DNA"/>
</dbReference>
<dbReference type="Proteomes" id="UP000320593">
    <property type="component" value="Unassembled WGS sequence"/>
</dbReference>
<organism evidence="2 3">
    <name type="scientific">Roseibium hamelinense</name>
    <dbReference type="NCBI Taxonomy" id="150831"/>
    <lineage>
        <taxon>Bacteria</taxon>
        <taxon>Pseudomonadati</taxon>
        <taxon>Pseudomonadota</taxon>
        <taxon>Alphaproteobacteria</taxon>
        <taxon>Hyphomicrobiales</taxon>
        <taxon>Stappiaceae</taxon>
        <taxon>Roseibium</taxon>
    </lineage>
</organism>
<keyword evidence="1" id="KW-0732">Signal</keyword>
<feature type="signal peptide" evidence="1">
    <location>
        <begin position="1"/>
        <end position="25"/>
    </location>
</feature>
<dbReference type="RefSeq" id="WP_145341198.1">
    <property type="nucleotide sequence ID" value="NZ_SMLY01000086.1"/>
</dbReference>
<comment type="caution">
    <text evidence="2">The sequence shown here is derived from an EMBL/GenBank/DDBJ whole genome shotgun (WGS) entry which is preliminary data.</text>
</comment>
<protein>
    <recommendedName>
        <fullName evidence="4">DUF1254 domain-containing protein</fullName>
    </recommendedName>
</protein>
<evidence type="ECO:0008006" key="4">
    <source>
        <dbReference type="Google" id="ProtNLM"/>
    </source>
</evidence>
<dbReference type="OrthoDB" id="9777345at2"/>
<evidence type="ECO:0000313" key="3">
    <source>
        <dbReference type="Proteomes" id="UP000320593"/>
    </source>
</evidence>
<evidence type="ECO:0000313" key="2">
    <source>
        <dbReference type="EMBL" id="TWI90165.1"/>
    </source>
</evidence>
<name>A0A562T9D6_9HYPH</name>
<dbReference type="Gene3D" id="2.60.120.1600">
    <property type="match status" value="1"/>
</dbReference>
<dbReference type="SUPFAM" id="SSF160935">
    <property type="entry name" value="VPA0735-like"/>
    <property type="match status" value="1"/>
</dbReference>
<sequence>MQKTLMKLAVSAAALALFGPVAAMAEPVTPENYVVAETDWNFAAQQAQAPVNTWTHNDPVTEENQTIIRSNADVIYSLAVVDVAEGATLSIPERANGALQLIHYMDENHLTHGVIYAGETVDLTPDSLTGGTHIYILARTQISDDLDETKAAQAAMVIDAKSSNPYPSKGFDAEEVEAFRQKLIDEVNNGTATLDGFNAFGATLDDVVQNDYYYGAAVGWGGLPPQYAQYTPAVNGQGSAEKCQTITFPRPNLDYDNGGFFSLTTYNAGSWIEGDNFYIGHKRMKDNGDGTMTIDFNCDTDHSVTVSEGWNGTFRLYKPLDVEATKAEIEGLMAIPISTKQ</sequence>
<proteinExistence type="predicted"/>